<dbReference type="InterPro" id="IPR036390">
    <property type="entry name" value="WH_DNA-bd_sf"/>
</dbReference>
<comment type="caution">
    <text evidence="3">The sequence shown here is derived from an EMBL/GenBank/DDBJ whole genome shotgun (WGS) entry which is preliminary data.</text>
</comment>
<keyword evidence="2" id="KW-0472">Membrane</keyword>
<accession>A0A7W9JBL9</accession>
<proteinExistence type="predicted"/>
<evidence type="ECO:0000256" key="2">
    <source>
        <dbReference type="SAM" id="Phobius"/>
    </source>
</evidence>
<evidence type="ECO:0000313" key="3">
    <source>
        <dbReference type="EMBL" id="MBB5838765.1"/>
    </source>
</evidence>
<reference evidence="3 4" key="1">
    <citation type="submission" date="2020-08" db="EMBL/GenBank/DDBJ databases">
        <title>Sequencing the genomes of 1000 actinobacteria strains.</title>
        <authorList>
            <person name="Klenk H.-P."/>
        </authorList>
    </citation>
    <scope>NUCLEOTIDE SEQUENCE [LARGE SCALE GENOMIC DNA]</scope>
    <source>
        <strain evidence="3 4">DSM 28967</strain>
    </source>
</reference>
<sequence length="215" mass="23792">MQDEVLTAHIVRMLGGGPRSSADLARRMGVPAEDLVVVLDSLVDEGLLRGRDPYELSDEGRARAQWSTQLLLGGPVDPTGHLDAAEQSRAREQEEAEEAERRQEKARRLAKARRRARRAAVWAVAREKQRRRTLNSQSQQLLEEGARTPVPAGTFRWWIEAVVQGVAGSCVLVGMLVLLIVSDHPDKVMHAFIVLLIGGALLPEPFGLTSGRRER</sequence>
<keyword evidence="2" id="KW-1133">Transmembrane helix</keyword>
<evidence type="ECO:0000313" key="4">
    <source>
        <dbReference type="Proteomes" id="UP000549971"/>
    </source>
</evidence>
<evidence type="ECO:0000256" key="1">
    <source>
        <dbReference type="SAM" id="MobiDB-lite"/>
    </source>
</evidence>
<feature type="region of interest" description="Disordered" evidence="1">
    <location>
        <begin position="74"/>
        <end position="109"/>
    </location>
</feature>
<keyword evidence="4" id="KW-1185">Reference proteome</keyword>
<gene>
    <name evidence="3" type="ORF">HDA39_005499</name>
</gene>
<organism evidence="3 4">
    <name type="scientific">Kribbella italica</name>
    <dbReference type="NCBI Taxonomy" id="1540520"/>
    <lineage>
        <taxon>Bacteria</taxon>
        <taxon>Bacillati</taxon>
        <taxon>Actinomycetota</taxon>
        <taxon>Actinomycetes</taxon>
        <taxon>Propionibacteriales</taxon>
        <taxon>Kribbellaceae</taxon>
        <taxon>Kribbella</taxon>
    </lineage>
</organism>
<feature type="compositionally biased region" description="Basic and acidic residues" evidence="1">
    <location>
        <begin position="83"/>
        <end position="107"/>
    </location>
</feature>
<name>A0A7W9JBL9_9ACTN</name>
<dbReference type="AlphaFoldDB" id="A0A7W9JBL9"/>
<dbReference type="EMBL" id="JACHMY010000001">
    <property type="protein sequence ID" value="MBB5838765.1"/>
    <property type="molecule type" value="Genomic_DNA"/>
</dbReference>
<dbReference type="Proteomes" id="UP000549971">
    <property type="component" value="Unassembled WGS sequence"/>
</dbReference>
<keyword evidence="2" id="KW-0812">Transmembrane</keyword>
<protein>
    <submittedName>
        <fullName evidence="3">Uncharacterized protein</fullName>
    </submittedName>
</protein>
<feature type="transmembrane region" description="Helical" evidence="2">
    <location>
        <begin position="188"/>
        <end position="208"/>
    </location>
</feature>
<feature type="transmembrane region" description="Helical" evidence="2">
    <location>
        <begin position="157"/>
        <end position="182"/>
    </location>
</feature>
<dbReference type="SUPFAM" id="SSF46785">
    <property type="entry name" value="Winged helix' DNA-binding domain"/>
    <property type="match status" value="1"/>
</dbReference>
<dbReference type="RefSeq" id="WP_184799873.1">
    <property type="nucleotide sequence ID" value="NZ_JACHMY010000001.1"/>
</dbReference>